<dbReference type="AlphaFoldDB" id="A0AAD1RNI2"/>
<proteinExistence type="predicted"/>
<keyword evidence="2" id="KW-1185">Reference proteome</keyword>
<evidence type="ECO:0000313" key="2">
    <source>
        <dbReference type="Proteomes" id="UP001295444"/>
    </source>
</evidence>
<dbReference type="Proteomes" id="UP001295444">
    <property type="component" value="Chromosome 03"/>
</dbReference>
<protein>
    <submittedName>
        <fullName evidence="1">Uncharacterized protein</fullName>
    </submittedName>
</protein>
<dbReference type="EMBL" id="OW240914">
    <property type="protein sequence ID" value="CAH2275080.1"/>
    <property type="molecule type" value="Genomic_DNA"/>
</dbReference>
<reference evidence="1" key="1">
    <citation type="submission" date="2022-03" db="EMBL/GenBank/DDBJ databases">
        <authorList>
            <person name="Alioto T."/>
            <person name="Alioto T."/>
            <person name="Gomez Garrido J."/>
        </authorList>
    </citation>
    <scope>NUCLEOTIDE SEQUENCE</scope>
</reference>
<name>A0AAD1RNI2_PELCU</name>
<accession>A0AAD1RNI2</accession>
<sequence>MQSIFQACHTVGESYMFLCKLLCEYGSVKLGLTGRHRLILHRLHATGEVDARAYGIGSGASYSSSPEEQEGDLCGGATITGSLTPIGRDFGVFFPMLTGGGSVTYYDGCSLRPPLPVIIIAADMAAIEKNIILCYVMDIGSTLPTFS</sequence>
<evidence type="ECO:0000313" key="1">
    <source>
        <dbReference type="EMBL" id="CAH2275080.1"/>
    </source>
</evidence>
<gene>
    <name evidence="1" type="ORF">PECUL_23A001610</name>
</gene>
<organism evidence="1 2">
    <name type="scientific">Pelobates cultripes</name>
    <name type="common">Western spadefoot toad</name>
    <dbReference type="NCBI Taxonomy" id="61616"/>
    <lineage>
        <taxon>Eukaryota</taxon>
        <taxon>Metazoa</taxon>
        <taxon>Chordata</taxon>
        <taxon>Craniata</taxon>
        <taxon>Vertebrata</taxon>
        <taxon>Euteleostomi</taxon>
        <taxon>Amphibia</taxon>
        <taxon>Batrachia</taxon>
        <taxon>Anura</taxon>
        <taxon>Pelobatoidea</taxon>
        <taxon>Pelobatidae</taxon>
        <taxon>Pelobates</taxon>
    </lineage>
</organism>